<evidence type="ECO:0008006" key="3">
    <source>
        <dbReference type="Google" id="ProtNLM"/>
    </source>
</evidence>
<dbReference type="EMBL" id="QJKJ01005421">
    <property type="protein sequence ID" value="RDX90350.1"/>
    <property type="molecule type" value="Genomic_DNA"/>
</dbReference>
<evidence type="ECO:0000313" key="1">
    <source>
        <dbReference type="EMBL" id="RDX90350.1"/>
    </source>
</evidence>
<dbReference type="AlphaFoldDB" id="A0A371GIL4"/>
<keyword evidence="2" id="KW-1185">Reference proteome</keyword>
<protein>
    <recommendedName>
        <fullName evidence="3">Retrotransposon gag domain-containing protein</fullName>
    </recommendedName>
</protein>
<name>A0A371GIL4_MUCPR</name>
<evidence type="ECO:0000313" key="2">
    <source>
        <dbReference type="Proteomes" id="UP000257109"/>
    </source>
</evidence>
<sequence>MTSKDPKASFIKWYQEHVKSALSRHLLLKKKTIQPYQPNSIHICVKALQCYLEVCEGLVSPWDLIKGKIPPFFGNGSADDYYSWELKVEQNLDCINCEDLIKVKLITLSFEGYAFIWWNEIAL</sequence>
<feature type="non-terminal residue" evidence="1">
    <location>
        <position position="123"/>
    </location>
</feature>
<proteinExistence type="predicted"/>
<reference evidence="1" key="1">
    <citation type="submission" date="2018-05" db="EMBL/GenBank/DDBJ databases">
        <title>Draft genome of Mucuna pruriens seed.</title>
        <authorList>
            <person name="Nnadi N.E."/>
            <person name="Vos R."/>
            <person name="Hasami M.H."/>
            <person name="Devisetty U.K."/>
            <person name="Aguiy J.C."/>
        </authorList>
    </citation>
    <scope>NUCLEOTIDE SEQUENCE [LARGE SCALE GENOMIC DNA]</scope>
    <source>
        <strain evidence="1">JCA_2017</strain>
    </source>
</reference>
<gene>
    <name evidence="1" type="ORF">CR513_27788</name>
</gene>
<accession>A0A371GIL4</accession>
<comment type="caution">
    <text evidence="1">The sequence shown here is derived from an EMBL/GenBank/DDBJ whole genome shotgun (WGS) entry which is preliminary data.</text>
</comment>
<dbReference type="Proteomes" id="UP000257109">
    <property type="component" value="Unassembled WGS sequence"/>
</dbReference>
<organism evidence="1 2">
    <name type="scientific">Mucuna pruriens</name>
    <name type="common">Velvet bean</name>
    <name type="synonym">Dolichos pruriens</name>
    <dbReference type="NCBI Taxonomy" id="157652"/>
    <lineage>
        <taxon>Eukaryota</taxon>
        <taxon>Viridiplantae</taxon>
        <taxon>Streptophyta</taxon>
        <taxon>Embryophyta</taxon>
        <taxon>Tracheophyta</taxon>
        <taxon>Spermatophyta</taxon>
        <taxon>Magnoliopsida</taxon>
        <taxon>eudicotyledons</taxon>
        <taxon>Gunneridae</taxon>
        <taxon>Pentapetalae</taxon>
        <taxon>rosids</taxon>
        <taxon>fabids</taxon>
        <taxon>Fabales</taxon>
        <taxon>Fabaceae</taxon>
        <taxon>Papilionoideae</taxon>
        <taxon>50 kb inversion clade</taxon>
        <taxon>NPAAA clade</taxon>
        <taxon>indigoferoid/millettioid clade</taxon>
        <taxon>Phaseoleae</taxon>
        <taxon>Mucuna</taxon>
    </lineage>
</organism>